<sequence>MRRFQQAKSFLKLFQRFYCCKPPESIKVDVEKTVVSVEKEVKADISEECAKFEEQVVKQALLEKEQDASLQSRLAKDCKLLFSKSSKQLTIKQFSEIRLDEMVLPKDATESPKSGSFELYLKDMDLQQTLETSPAPKDVTTDKITVVDSSGGKKMSDGNRPIRQEPGKVLLTFIPQEWWYALMPKTGVTGLGTFFFTFATYLVSKEHYVLEHYYYHGLSVLVIWVCGIKYLGPTLAKYLDKEVDAYEAAWNEDRVKQKEYFSESIINELHLQFQMDGQLMITDVKRENVQLQLEEEYRKRLMYAYNEVKNRLDYHVAVELIRERIQHRNLIEYVTAEVTKAITPEMQDKLIYYSIDRIVEDLAKITEKK</sequence>
<reference evidence="10" key="1">
    <citation type="submission" date="2022-01" db="EMBL/GenBank/DDBJ databases">
        <authorList>
            <person name="King R."/>
        </authorList>
    </citation>
    <scope>NUCLEOTIDE SEQUENCE</scope>
</reference>
<dbReference type="AlphaFoldDB" id="A0A9N9QF28"/>
<evidence type="ECO:0000256" key="3">
    <source>
        <dbReference type="ARBA" id="ARBA00022547"/>
    </source>
</evidence>
<keyword evidence="11" id="KW-1185">Reference proteome</keyword>
<dbReference type="Gene3D" id="1.20.5.2210">
    <property type="match status" value="1"/>
</dbReference>
<dbReference type="GO" id="GO:0046933">
    <property type="term" value="F:proton-transporting ATP synthase activity, rotational mechanism"/>
    <property type="evidence" value="ECO:0007669"/>
    <property type="project" value="TreeGrafter"/>
</dbReference>
<keyword evidence="7 9" id="KW-0496">Mitochondrion</keyword>
<comment type="function">
    <text evidence="9">Subunit b, of the mitochondrial membrane ATP synthase complex (F(1)F(0) ATP synthase or Complex V) that produces ATP from ADP in the presence of a proton gradient across the membrane which is generated by electron transport complexes of the respiratory chain. ATP synthase complex consist of a soluble F(1) head domain - the catalytic core - and a membrane F(1) domain - the membrane proton channel. These two domains are linked by a central stalk rotating inside the F(1) region and a stationary peripheral stalk. During catalysis, ATP synthesis in the catalytic domain of F(1) is coupled via a rotary mechanism of the central stalk subunits to proton translocation. In vivo, can only synthesize ATP although its ATP hydrolase activity can be activated artificially in vitro. Part of the complex F(0) domain. Part of the complex F(0) domain and the peripheric stalk, which acts as a stator to hold the catalytic alpha(3)beta(3) subcomplex and subunit a/ATP6 static relative to the rotary elements.</text>
</comment>
<dbReference type="SUPFAM" id="SSF161060">
    <property type="entry name" value="ATP synthase B chain-like"/>
    <property type="match status" value="1"/>
</dbReference>
<dbReference type="Proteomes" id="UP001152799">
    <property type="component" value="Chromosome 11"/>
</dbReference>
<dbReference type="GO" id="GO:0045259">
    <property type="term" value="C:proton-transporting ATP synthase complex"/>
    <property type="evidence" value="ECO:0007669"/>
    <property type="project" value="UniProtKB-KW"/>
</dbReference>
<keyword evidence="8 9" id="KW-0472">Membrane</keyword>
<keyword evidence="6 9" id="KW-0406">Ion transport</keyword>
<dbReference type="InterPro" id="IPR013837">
    <property type="entry name" value="ATP_synth_F0_suB"/>
</dbReference>
<evidence type="ECO:0000256" key="5">
    <source>
        <dbReference type="ARBA" id="ARBA00022792"/>
    </source>
</evidence>
<keyword evidence="3 9" id="KW-0138">CF(0)</keyword>
<dbReference type="OrthoDB" id="67388at2759"/>
<evidence type="ECO:0000313" key="11">
    <source>
        <dbReference type="Proteomes" id="UP001152799"/>
    </source>
</evidence>
<dbReference type="GO" id="GO:0005743">
    <property type="term" value="C:mitochondrial inner membrane"/>
    <property type="evidence" value="ECO:0007669"/>
    <property type="project" value="UniProtKB-SubCell"/>
</dbReference>
<keyword evidence="4 9" id="KW-0375">Hydrogen ion transport</keyword>
<dbReference type="InterPro" id="IPR008688">
    <property type="entry name" value="ATP_synth_Bsub_B/MI25"/>
</dbReference>
<evidence type="ECO:0000256" key="7">
    <source>
        <dbReference type="ARBA" id="ARBA00023128"/>
    </source>
</evidence>
<evidence type="ECO:0000256" key="4">
    <source>
        <dbReference type="ARBA" id="ARBA00022781"/>
    </source>
</evidence>
<keyword evidence="5 9" id="KW-0999">Mitochondrion inner membrane</keyword>
<dbReference type="EMBL" id="OU892287">
    <property type="protein sequence ID" value="CAG9762057.1"/>
    <property type="molecule type" value="Genomic_DNA"/>
</dbReference>
<comment type="subcellular location">
    <subcellularLocation>
        <location evidence="9">Mitochondrion</location>
    </subcellularLocation>
    <subcellularLocation>
        <location evidence="9">Mitochondrion inner membrane</location>
    </subcellularLocation>
</comment>
<dbReference type="PANTHER" id="PTHR12733">
    <property type="entry name" value="MITOCHONDRIAL ATP SYNTHASE B CHAIN"/>
    <property type="match status" value="1"/>
</dbReference>
<dbReference type="PANTHER" id="PTHR12733:SF3">
    <property type="entry name" value="ATP SYNTHASE F(0) COMPLEX SUBUNIT B1, MITOCHONDRIAL"/>
    <property type="match status" value="1"/>
</dbReference>
<comment type="subunit">
    <text evidence="9">F-type ATPases have 2 components, CF(1) - the catalytic core - and CF(0) - the membrane proton channel. CF(1) and CF(0) have multiple subunits.</text>
</comment>
<evidence type="ECO:0000313" key="10">
    <source>
        <dbReference type="EMBL" id="CAG9762057.1"/>
    </source>
</evidence>
<evidence type="ECO:0000256" key="1">
    <source>
        <dbReference type="ARBA" id="ARBA00007479"/>
    </source>
</evidence>
<keyword evidence="2 9" id="KW-0813">Transport</keyword>
<comment type="similarity">
    <text evidence="1 9">Belongs to the eukaryotic ATPase B chain family.</text>
</comment>
<gene>
    <name evidence="10" type="ORF">CEUTPL_LOCUS2742</name>
</gene>
<protein>
    <recommendedName>
        <fullName evidence="9">ATP synthase subunit b</fullName>
    </recommendedName>
</protein>
<dbReference type="Pfam" id="PF05405">
    <property type="entry name" value="Mt_ATP-synt_B"/>
    <property type="match status" value="1"/>
</dbReference>
<evidence type="ECO:0000256" key="6">
    <source>
        <dbReference type="ARBA" id="ARBA00023065"/>
    </source>
</evidence>
<evidence type="ECO:0000256" key="2">
    <source>
        <dbReference type="ARBA" id="ARBA00022448"/>
    </source>
</evidence>
<evidence type="ECO:0000256" key="9">
    <source>
        <dbReference type="RuleBase" id="RU368017"/>
    </source>
</evidence>
<accession>A0A9N9QF28</accession>
<evidence type="ECO:0000256" key="8">
    <source>
        <dbReference type="ARBA" id="ARBA00023136"/>
    </source>
</evidence>
<proteinExistence type="inferred from homology"/>
<organism evidence="10 11">
    <name type="scientific">Ceutorhynchus assimilis</name>
    <name type="common">cabbage seed weevil</name>
    <dbReference type="NCBI Taxonomy" id="467358"/>
    <lineage>
        <taxon>Eukaryota</taxon>
        <taxon>Metazoa</taxon>
        <taxon>Ecdysozoa</taxon>
        <taxon>Arthropoda</taxon>
        <taxon>Hexapoda</taxon>
        <taxon>Insecta</taxon>
        <taxon>Pterygota</taxon>
        <taxon>Neoptera</taxon>
        <taxon>Endopterygota</taxon>
        <taxon>Coleoptera</taxon>
        <taxon>Polyphaga</taxon>
        <taxon>Cucujiformia</taxon>
        <taxon>Curculionidae</taxon>
        <taxon>Ceutorhynchinae</taxon>
        <taxon>Ceutorhynchus</taxon>
    </lineage>
</organism>
<name>A0A9N9QF28_9CUCU</name>